<dbReference type="EMBL" id="CAKMMW010000004">
    <property type="protein sequence ID" value="CAH1202271.1"/>
    <property type="molecule type" value="Genomic_DNA"/>
</dbReference>
<comment type="caution">
    <text evidence="1">The sequence shown here is derived from an EMBL/GenBank/DDBJ whole genome shotgun (WGS) entry which is preliminary data.</text>
</comment>
<evidence type="ECO:0000313" key="2">
    <source>
        <dbReference type="Proteomes" id="UP000838821"/>
    </source>
</evidence>
<dbReference type="Proteomes" id="UP000838821">
    <property type="component" value="Unassembled WGS sequence"/>
</dbReference>
<proteinExistence type="predicted"/>
<name>A0ABN8GAC8_9BACL</name>
<organism evidence="1 2">
    <name type="scientific">Paenibacillus allorhizoplanae</name>
    <dbReference type="NCBI Taxonomy" id="2905648"/>
    <lineage>
        <taxon>Bacteria</taxon>
        <taxon>Bacillati</taxon>
        <taxon>Bacillota</taxon>
        <taxon>Bacilli</taxon>
        <taxon>Bacillales</taxon>
        <taxon>Paenibacillaceae</taxon>
        <taxon>Paenibacillus</taxon>
    </lineage>
</organism>
<keyword evidence="2" id="KW-1185">Reference proteome</keyword>
<sequence length="67" mass="8024">MWEDLCHQKIHKCPHIVVLRHKFTYIIIASSIFERIPREIPIADNDKLNHSTTMKIEYLAVEENEQH</sequence>
<accession>A0ABN8GAC8</accession>
<reference evidence="1" key="1">
    <citation type="submission" date="2022-01" db="EMBL/GenBank/DDBJ databases">
        <authorList>
            <person name="Criscuolo A."/>
        </authorList>
    </citation>
    <scope>NUCLEOTIDE SEQUENCE</scope>
    <source>
        <strain evidence="1">CIP111891</strain>
    </source>
</reference>
<gene>
    <name evidence="1" type="ORF">PAECIP111891_02102</name>
</gene>
<evidence type="ECO:0000313" key="1">
    <source>
        <dbReference type="EMBL" id="CAH1202271.1"/>
    </source>
</evidence>
<protein>
    <submittedName>
        <fullName evidence="1">Uncharacterized protein</fullName>
    </submittedName>
</protein>